<dbReference type="InterPro" id="IPR007112">
    <property type="entry name" value="Expansin/allergen_DPBB_dom"/>
</dbReference>
<dbReference type="CDD" id="cd22271">
    <property type="entry name" value="DPBB_EXP_N-like"/>
    <property type="match status" value="1"/>
</dbReference>
<protein>
    <submittedName>
        <fullName evidence="4">AspF7 homolog</fullName>
    </submittedName>
</protein>
<evidence type="ECO:0000256" key="2">
    <source>
        <dbReference type="SAM" id="SignalP"/>
    </source>
</evidence>
<proteinExistence type="predicted"/>
<evidence type="ECO:0000313" key="4">
    <source>
        <dbReference type="EMBL" id="GAM34242.1"/>
    </source>
</evidence>
<feature type="chain" id="PRO_5028053642" evidence="2">
    <location>
        <begin position="20"/>
        <end position="348"/>
    </location>
</feature>
<accession>A0A6V8GYV3</accession>
<dbReference type="InterPro" id="IPR051477">
    <property type="entry name" value="Expansin_CellWall"/>
</dbReference>
<dbReference type="PANTHER" id="PTHR31836:SF21">
    <property type="entry name" value="EXPANSIN-LIKE PROTEIN 7"/>
    <property type="match status" value="1"/>
</dbReference>
<gene>
    <name evidence="4" type="ORF">TCE0_015r01696</name>
</gene>
<dbReference type="SUPFAM" id="SSF50685">
    <property type="entry name" value="Barwin-like endoglucanases"/>
    <property type="match status" value="1"/>
</dbReference>
<dbReference type="InterPro" id="IPR036749">
    <property type="entry name" value="Expansin_CBD_sf"/>
</dbReference>
<dbReference type="SUPFAM" id="SSF49590">
    <property type="entry name" value="PHL pollen allergen"/>
    <property type="match status" value="1"/>
</dbReference>
<dbReference type="AlphaFoldDB" id="A0A6V8GYV3"/>
<dbReference type="PANTHER" id="PTHR31836">
    <property type="match status" value="1"/>
</dbReference>
<evidence type="ECO:0000256" key="1">
    <source>
        <dbReference type="ARBA" id="ARBA00022729"/>
    </source>
</evidence>
<sequence>MYFNNLIFLPLLLAGMSLAGEDTCPAGAVEVVVVETVTITDYSLVHPTTIAPSGASSVSPVSAVESTTTSTLVAASAQASSVSSVSVAESTPSGTLVASSAQTSSWTTVKQSTSTTSVSTVQPISSSTTATSASAAVSTSETFVGLGTRYGDDCTEEDCWQNGACSFVDYELPSGIDGSTCVSQDIWNNGANCGGCISVTYKGKTITVMVTNETGGNATHLDMTPATWSKLTNGYSGGGVDGIEWEWITCPIATTTPLEIRMHGGASKYWFAATVENARLRTAKLEVSSDSGATWTAAVLENYNMWVLDGTLPNSTAWVRVTSVEGDQVVVEDVTLQSGVITQATENY</sequence>
<reference evidence="5" key="1">
    <citation type="journal article" date="2015" name="Genome Announc.">
        <title>Draft genome sequence of Talaromyces cellulolyticus strain Y-94, a source of lignocellulosic biomass-degrading enzymes.</title>
        <authorList>
            <person name="Fujii T."/>
            <person name="Koike H."/>
            <person name="Sawayama S."/>
            <person name="Yano S."/>
            <person name="Inoue H."/>
        </authorList>
    </citation>
    <scope>NUCLEOTIDE SEQUENCE [LARGE SCALE GENOMIC DNA]</scope>
    <source>
        <strain evidence="5">Y-94</strain>
    </source>
</reference>
<organism evidence="4 5">
    <name type="scientific">Talaromyces pinophilus</name>
    <name type="common">Penicillium pinophilum</name>
    <dbReference type="NCBI Taxonomy" id="128442"/>
    <lineage>
        <taxon>Eukaryota</taxon>
        <taxon>Fungi</taxon>
        <taxon>Dikarya</taxon>
        <taxon>Ascomycota</taxon>
        <taxon>Pezizomycotina</taxon>
        <taxon>Eurotiomycetes</taxon>
        <taxon>Eurotiomycetidae</taxon>
        <taxon>Eurotiales</taxon>
        <taxon>Trichocomaceae</taxon>
        <taxon>Talaromyces</taxon>
        <taxon>Talaromyces sect. Talaromyces</taxon>
    </lineage>
</organism>
<dbReference type="InterPro" id="IPR036908">
    <property type="entry name" value="RlpA-like_sf"/>
</dbReference>
<dbReference type="Proteomes" id="UP000053095">
    <property type="component" value="Unassembled WGS sequence"/>
</dbReference>
<comment type="caution">
    <text evidence="4">The sequence shown here is derived from an EMBL/GenBank/DDBJ whole genome shotgun (WGS) entry which is preliminary data.</text>
</comment>
<feature type="domain" description="Expansin-like EG45" evidence="3">
    <location>
        <begin position="162"/>
        <end position="250"/>
    </location>
</feature>
<evidence type="ECO:0000259" key="3">
    <source>
        <dbReference type="PROSITE" id="PS50842"/>
    </source>
</evidence>
<dbReference type="Gene3D" id="2.40.40.10">
    <property type="entry name" value="RlpA-like domain"/>
    <property type="match status" value="1"/>
</dbReference>
<name>A0A6V8GYV3_TALPI</name>
<dbReference type="PROSITE" id="PS50842">
    <property type="entry name" value="EXPANSIN_EG45"/>
    <property type="match status" value="1"/>
</dbReference>
<evidence type="ECO:0000313" key="5">
    <source>
        <dbReference type="Proteomes" id="UP000053095"/>
    </source>
</evidence>
<keyword evidence="5" id="KW-1185">Reference proteome</keyword>
<feature type="signal peptide" evidence="2">
    <location>
        <begin position="1"/>
        <end position="19"/>
    </location>
</feature>
<dbReference type="Gene3D" id="2.60.40.760">
    <property type="entry name" value="Expansin, cellulose-binding-like domain"/>
    <property type="match status" value="1"/>
</dbReference>
<keyword evidence="1 2" id="KW-0732">Signal</keyword>
<dbReference type="EMBL" id="DF933811">
    <property type="protein sequence ID" value="GAM34242.1"/>
    <property type="molecule type" value="Genomic_DNA"/>
</dbReference>